<comment type="subcellular location">
    <subcellularLocation>
        <location evidence="7">Cytoplasm</location>
    </subcellularLocation>
</comment>
<evidence type="ECO:0000256" key="9">
    <source>
        <dbReference type="PIRSR" id="PIRSR000388-2"/>
    </source>
</evidence>
<evidence type="ECO:0000256" key="2">
    <source>
        <dbReference type="ARBA" id="ARBA00008676"/>
    </source>
</evidence>
<feature type="binding site" evidence="7 10">
    <location>
        <position position="119"/>
    </location>
    <ligand>
        <name>Mg(2+)</name>
        <dbReference type="ChEBI" id="CHEBI:18420"/>
    </ligand>
</feature>
<dbReference type="AlphaFoldDB" id="A0A2T0LDF0"/>
<dbReference type="PANTHER" id="PTHR20881:SF0">
    <property type="entry name" value="3-METHYL-2-OXOBUTANOATE HYDROXYMETHYLTRANSFERASE"/>
    <property type="match status" value="1"/>
</dbReference>
<keyword evidence="4 7" id="KW-0566">Pantothenate biosynthesis</keyword>
<evidence type="ECO:0000256" key="4">
    <source>
        <dbReference type="ARBA" id="ARBA00022655"/>
    </source>
</evidence>
<dbReference type="FunFam" id="3.20.20.60:FF:000003">
    <property type="entry name" value="3-methyl-2-oxobutanoate hydroxymethyltransferase"/>
    <property type="match status" value="1"/>
</dbReference>
<feature type="binding site" evidence="7 10">
    <location>
        <position position="87"/>
    </location>
    <ligand>
        <name>Mg(2+)</name>
        <dbReference type="ChEBI" id="CHEBI:18420"/>
    </ligand>
</feature>
<evidence type="ECO:0000256" key="1">
    <source>
        <dbReference type="ARBA" id="ARBA00005033"/>
    </source>
</evidence>
<dbReference type="PANTHER" id="PTHR20881">
    <property type="entry name" value="3-METHYL-2-OXOBUTANOATE HYDROXYMETHYLTRANSFERASE"/>
    <property type="match status" value="1"/>
</dbReference>
<dbReference type="InterPro" id="IPR040442">
    <property type="entry name" value="Pyrv_kinase-like_dom_sf"/>
</dbReference>
<evidence type="ECO:0000256" key="3">
    <source>
        <dbReference type="ARBA" id="ARBA00011424"/>
    </source>
</evidence>
<comment type="cofactor">
    <cofactor evidence="7 10">
        <name>Mg(2+)</name>
        <dbReference type="ChEBI" id="CHEBI:18420"/>
    </cofactor>
    <text evidence="7 10">Binds 1 Mg(2+) ion per subunit.</text>
</comment>
<dbReference type="Proteomes" id="UP000237797">
    <property type="component" value="Unassembled WGS sequence"/>
</dbReference>
<evidence type="ECO:0000313" key="12">
    <source>
        <dbReference type="Proteomes" id="UP000237797"/>
    </source>
</evidence>
<dbReference type="NCBIfam" id="NF001452">
    <property type="entry name" value="PRK00311.1"/>
    <property type="match status" value="1"/>
</dbReference>
<feature type="binding site" evidence="7 10">
    <location>
        <position position="48"/>
    </location>
    <ligand>
        <name>Mg(2+)</name>
        <dbReference type="ChEBI" id="CHEBI:18420"/>
    </ligand>
</feature>
<dbReference type="EC" id="2.1.2.11" evidence="7"/>
<dbReference type="Gene3D" id="3.20.20.60">
    <property type="entry name" value="Phosphoenolpyruvate-binding domains"/>
    <property type="match status" value="1"/>
</dbReference>
<feature type="binding site" evidence="7 9">
    <location>
        <position position="87"/>
    </location>
    <ligand>
        <name>3-methyl-2-oxobutanoate</name>
        <dbReference type="ChEBI" id="CHEBI:11851"/>
    </ligand>
</feature>
<dbReference type="EMBL" id="PVNE01000017">
    <property type="protein sequence ID" value="PRX40041.1"/>
    <property type="molecule type" value="Genomic_DNA"/>
</dbReference>
<evidence type="ECO:0000256" key="6">
    <source>
        <dbReference type="ARBA" id="ARBA00056497"/>
    </source>
</evidence>
<dbReference type="NCBIfam" id="TIGR00222">
    <property type="entry name" value="panB"/>
    <property type="match status" value="1"/>
</dbReference>
<comment type="pathway">
    <text evidence="1 7">Cofactor biosynthesis; (R)-pantothenate biosynthesis; (R)-pantoate from 3-methyl-2-oxobutanoate: step 1/2.</text>
</comment>
<dbReference type="GO" id="GO:0032259">
    <property type="term" value="P:methylation"/>
    <property type="evidence" value="ECO:0007669"/>
    <property type="project" value="UniProtKB-KW"/>
</dbReference>
<evidence type="ECO:0000256" key="10">
    <source>
        <dbReference type="PIRSR" id="PIRSR000388-3"/>
    </source>
</evidence>
<organism evidence="11 12">
    <name type="scientific">Planifilum fimeticola</name>
    <dbReference type="NCBI Taxonomy" id="201975"/>
    <lineage>
        <taxon>Bacteria</taxon>
        <taxon>Bacillati</taxon>
        <taxon>Bacillota</taxon>
        <taxon>Bacilli</taxon>
        <taxon>Bacillales</taxon>
        <taxon>Thermoactinomycetaceae</taxon>
        <taxon>Planifilum</taxon>
    </lineage>
</organism>
<comment type="caution">
    <text evidence="11">The sequence shown here is derived from an EMBL/GenBank/DDBJ whole genome shotgun (WGS) entry which is preliminary data.</text>
</comment>
<feature type="binding site" evidence="7 9">
    <location>
        <begin position="48"/>
        <end position="49"/>
    </location>
    <ligand>
        <name>3-methyl-2-oxobutanoate</name>
        <dbReference type="ChEBI" id="CHEBI:11851"/>
    </ligand>
</feature>
<dbReference type="Pfam" id="PF02548">
    <property type="entry name" value="Pantoate_transf"/>
    <property type="match status" value="1"/>
</dbReference>
<dbReference type="OrthoDB" id="9781789at2"/>
<comment type="catalytic activity">
    <reaction evidence="7">
        <text>(6R)-5,10-methylene-5,6,7,8-tetrahydrofolate + 3-methyl-2-oxobutanoate + H2O = 2-dehydropantoate + (6S)-5,6,7,8-tetrahydrofolate</text>
        <dbReference type="Rhea" id="RHEA:11824"/>
        <dbReference type="ChEBI" id="CHEBI:11561"/>
        <dbReference type="ChEBI" id="CHEBI:11851"/>
        <dbReference type="ChEBI" id="CHEBI:15377"/>
        <dbReference type="ChEBI" id="CHEBI:15636"/>
        <dbReference type="ChEBI" id="CHEBI:57453"/>
        <dbReference type="EC" id="2.1.2.11"/>
    </reaction>
</comment>
<keyword evidence="5 7" id="KW-0808">Transferase</keyword>
<gene>
    <name evidence="7" type="primary">panB</name>
    <name evidence="11" type="ORF">CLV97_11724</name>
</gene>
<feature type="binding site" evidence="7 9">
    <location>
        <position position="117"/>
    </location>
    <ligand>
        <name>3-methyl-2-oxobutanoate</name>
        <dbReference type="ChEBI" id="CHEBI:11851"/>
    </ligand>
</feature>
<keyword evidence="12" id="KW-1185">Reference proteome</keyword>
<proteinExistence type="inferred from homology"/>
<dbReference type="GO" id="GO:0000287">
    <property type="term" value="F:magnesium ion binding"/>
    <property type="evidence" value="ECO:0007669"/>
    <property type="project" value="TreeGrafter"/>
</dbReference>
<keyword evidence="11" id="KW-0489">Methyltransferase</keyword>
<evidence type="ECO:0000256" key="8">
    <source>
        <dbReference type="PIRSR" id="PIRSR000388-1"/>
    </source>
</evidence>
<comment type="subunit">
    <text evidence="3 7">Homodecamer; pentamer of dimers.</text>
</comment>
<dbReference type="SUPFAM" id="SSF51621">
    <property type="entry name" value="Phosphoenolpyruvate/pyruvate domain"/>
    <property type="match status" value="1"/>
</dbReference>
<dbReference type="InterPro" id="IPR003700">
    <property type="entry name" value="Pantoate_hydroxy_MeTrfase"/>
</dbReference>
<keyword evidence="7 10" id="KW-0479">Metal-binding</keyword>
<protein>
    <recommendedName>
        <fullName evidence="7">3-methyl-2-oxobutanoate hydroxymethyltransferase</fullName>
        <ecNumber evidence="7">2.1.2.11</ecNumber>
    </recommendedName>
    <alternativeName>
        <fullName evidence="7">Ketopantoate hydroxymethyltransferase</fullName>
        <shortName evidence="7">KPHMT</shortName>
    </alternativeName>
</protein>
<evidence type="ECO:0000256" key="7">
    <source>
        <dbReference type="HAMAP-Rule" id="MF_00156"/>
    </source>
</evidence>
<keyword evidence="7 10" id="KW-0460">Magnesium</keyword>
<dbReference type="PIRSF" id="PIRSF000388">
    <property type="entry name" value="Pantoate_hydroxy_MeTrfase"/>
    <property type="match status" value="1"/>
</dbReference>
<keyword evidence="7" id="KW-0963">Cytoplasm</keyword>
<reference evidence="11 12" key="1">
    <citation type="submission" date="2018-03" db="EMBL/GenBank/DDBJ databases">
        <title>Genomic Encyclopedia of Archaeal and Bacterial Type Strains, Phase II (KMG-II): from individual species to whole genera.</title>
        <authorList>
            <person name="Goeker M."/>
        </authorList>
    </citation>
    <scope>NUCLEOTIDE SEQUENCE [LARGE SCALE GENOMIC DNA]</scope>
    <source>
        <strain evidence="11 12">DSM 44946</strain>
    </source>
</reference>
<dbReference type="HAMAP" id="MF_00156">
    <property type="entry name" value="PanB"/>
    <property type="match status" value="1"/>
</dbReference>
<dbReference type="GO" id="GO:0003864">
    <property type="term" value="F:3-methyl-2-oxobutanoate hydroxymethyltransferase activity"/>
    <property type="evidence" value="ECO:0007669"/>
    <property type="project" value="UniProtKB-UniRule"/>
</dbReference>
<dbReference type="CDD" id="cd06557">
    <property type="entry name" value="KPHMT-like"/>
    <property type="match status" value="1"/>
</dbReference>
<dbReference type="GO" id="GO:0008168">
    <property type="term" value="F:methyltransferase activity"/>
    <property type="evidence" value="ECO:0007669"/>
    <property type="project" value="UniProtKB-KW"/>
</dbReference>
<dbReference type="UniPathway" id="UPA00028">
    <property type="reaction ID" value="UER00003"/>
</dbReference>
<comment type="similarity">
    <text evidence="2 7">Belongs to the PanB family.</text>
</comment>
<evidence type="ECO:0000256" key="5">
    <source>
        <dbReference type="ARBA" id="ARBA00022679"/>
    </source>
</evidence>
<dbReference type="RefSeq" id="WP_106345578.1">
    <property type="nucleotide sequence ID" value="NZ_PVNE01000017.1"/>
</dbReference>
<name>A0A2T0LDF0_9BACL</name>
<dbReference type="GO" id="GO:0005737">
    <property type="term" value="C:cytoplasm"/>
    <property type="evidence" value="ECO:0007669"/>
    <property type="project" value="UniProtKB-SubCell"/>
</dbReference>
<evidence type="ECO:0000313" key="11">
    <source>
        <dbReference type="EMBL" id="PRX40041.1"/>
    </source>
</evidence>
<dbReference type="InterPro" id="IPR015813">
    <property type="entry name" value="Pyrv/PenolPyrv_kinase-like_dom"/>
</dbReference>
<accession>A0A2T0LDF0</accession>
<sequence>MGKASKVTTRSLSRMKKKGEPIAMLTAYDYPSARLAEAAGVDVILVGDSLGMVVLGYDSTVSVTLDDMMHHTKAVVRGSKRAMVVADLPFLTAHLGKEEVLRLAGRLMQEGGAQGVKMEGGEAIVDAVRACTAAGIPVMGHLGLTPQSVHQLGGYRIQGKDAEVARRILREARMLEEAGIFALVLECVPEELAREITRAVGVPTIGIGAGRHCDGQVLVYHDVLQMASDLKPSFVKAYAEVGDQILGALRRYVEDVRERRFPEEEHVFHSSEVQASLYGGRGGDKG</sequence>
<feature type="active site" description="Proton acceptor" evidence="7 8">
    <location>
        <position position="186"/>
    </location>
</feature>
<comment type="function">
    <text evidence="6 7">Catalyzes the reversible reaction in which hydroxymethyl group from 5,10-methylenetetrahydrofolate is transferred onto alpha-ketoisovalerate to form ketopantoate.</text>
</comment>
<dbReference type="GO" id="GO:0015940">
    <property type="term" value="P:pantothenate biosynthetic process"/>
    <property type="evidence" value="ECO:0007669"/>
    <property type="project" value="UniProtKB-UniRule"/>
</dbReference>